<dbReference type="GO" id="GO:0020037">
    <property type="term" value="F:heme binding"/>
    <property type="evidence" value="ECO:0007669"/>
    <property type="project" value="TreeGrafter"/>
</dbReference>
<dbReference type="GO" id="GO:0097037">
    <property type="term" value="P:heme export"/>
    <property type="evidence" value="ECO:0007669"/>
    <property type="project" value="TreeGrafter"/>
</dbReference>
<keyword evidence="3 6" id="KW-1133">Transmembrane helix</keyword>
<dbReference type="InterPro" id="IPR036259">
    <property type="entry name" value="MFS_trans_sf"/>
</dbReference>
<feature type="transmembrane region" description="Helical" evidence="6">
    <location>
        <begin position="70"/>
        <end position="89"/>
    </location>
</feature>
<feature type="transmembrane region" description="Helical" evidence="6">
    <location>
        <begin position="139"/>
        <end position="159"/>
    </location>
</feature>
<keyword evidence="4 6" id="KW-0472">Membrane</keyword>
<feature type="transmembrane region" description="Helical" evidence="6">
    <location>
        <begin position="165"/>
        <end position="193"/>
    </location>
</feature>
<proteinExistence type="evidence at transcript level"/>
<dbReference type="Gene3D" id="1.20.1250.20">
    <property type="entry name" value="MFS general substrate transporter like domains"/>
    <property type="match status" value="1"/>
</dbReference>
<feature type="transmembrane region" description="Helical" evidence="6">
    <location>
        <begin position="251"/>
        <end position="271"/>
    </location>
</feature>
<dbReference type="GO" id="GO:0016020">
    <property type="term" value="C:membrane"/>
    <property type="evidence" value="ECO:0007669"/>
    <property type="project" value="UniProtKB-SubCell"/>
</dbReference>
<feature type="transmembrane region" description="Helical" evidence="6">
    <location>
        <begin position="473"/>
        <end position="493"/>
    </location>
</feature>
<protein>
    <submittedName>
        <fullName evidence="7">Feline leukemia virus subgroup C receptor-related protein 2-like</fullName>
    </submittedName>
</protein>
<dbReference type="SUPFAM" id="SSF103473">
    <property type="entry name" value="MFS general substrate transporter"/>
    <property type="match status" value="1"/>
</dbReference>
<dbReference type="GO" id="GO:0015232">
    <property type="term" value="F:heme transmembrane transporter activity"/>
    <property type="evidence" value="ECO:0007669"/>
    <property type="project" value="TreeGrafter"/>
</dbReference>
<feature type="transmembrane region" description="Helical" evidence="6">
    <location>
        <begin position="409"/>
        <end position="432"/>
    </location>
</feature>
<keyword evidence="2 6" id="KW-0812">Transmembrane</keyword>
<evidence type="ECO:0000256" key="4">
    <source>
        <dbReference type="ARBA" id="ARBA00023136"/>
    </source>
</evidence>
<feature type="transmembrane region" description="Helical" evidence="6">
    <location>
        <begin position="309"/>
        <end position="328"/>
    </location>
</feature>
<evidence type="ECO:0000313" key="7">
    <source>
        <dbReference type="EMBL" id="CAB3246496.1"/>
    </source>
</evidence>
<gene>
    <name evidence="7" type="primary">Flvcr2-006</name>
</gene>
<dbReference type="PANTHER" id="PTHR10924">
    <property type="entry name" value="MAJOR FACILITATOR SUPERFAMILY PROTEIN-RELATED"/>
    <property type="match status" value="1"/>
</dbReference>
<evidence type="ECO:0000256" key="6">
    <source>
        <dbReference type="SAM" id="Phobius"/>
    </source>
</evidence>
<evidence type="ECO:0000256" key="5">
    <source>
        <dbReference type="SAM" id="MobiDB-lite"/>
    </source>
</evidence>
<reference evidence="7" key="1">
    <citation type="submission" date="2020-04" db="EMBL/GenBank/DDBJ databases">
        <authorList>
            <person name="Neveu A P."/>
        </authorList>
    </citation>
    <scope>NUCLEOTIDE SEQUENCE</scope>
    <source>
        <tissue evidence="7">Whole embryo</tissue>
    </source>
</reference>
<name>A0A6F9DCF1_9ASCI</name>
<evidence type="ECO:0000256" key="1">
    <source>
        <dbReference type="ARBA" id="ARBA00004141"/>
    </source>
</evidence>
<feature type="transmembrane region" description="Helical" evidence="6">
    <location>
        <begin position="444"/>
        <end position="467"/>
    </location>
</feature>
<dbReference type="AlphaFoldDB" id="A0A6F9DCF1"/>
<accession>A0A6F9DCF1</accession>
<organism evidence="7">
    <name type="scientific">Phallusia mammillata</name>
    <dbReference type="NCBI Taxonomy" id="59560"/>
    <lineage>
        <taxon>Eukaryota</taxon>
        <taxon>Metazoa</taxon>
        <taxon>Chordata</taxon>
        <taxon>Tunicata</taxon>
        <taxon>Ascidiacea</taxon>
        <taxon>Phlebobranchia</taxon>
        <taxon>Ascidiidae</taxon>
        <taxon>Phallusia</taxon>
    </lineage>
</organism>
<dbReference type="Pfam" id="PF07690">
    <property type="entry name" value="MFS_1"/>
    <property type="match status" value="1"/>
</dbReference>
<dbReference type="InterPro" id="IPR049680">
    <property type="entry name" value="FLVCR1-2_SLC49-like"/>
</dbReference>
<comment type="subcellular location">
    <subcellularLocation>
        <location evidence="1">Membrane</location>
        <topology evidence="1">Multi-pass membrane protein</topology>
    </subcellularLocation>
</comment>
<feature type="region of interest" description="Disordered" evidence="5">
    <location>
        <begin position="503"/>
        <end position="524"/>
    </location>
</feature>
<dbReference type="InterPro" id="IPR011701">
    <property type="entry name" value="MFS"/>
</dbReference>
<dbReference type="EMBL" id="LR785220">
    <property type="protein sequence ID" value="CAB3246496.1"/>
    <property type="molecule type" value="mRNA"/>
</dbReference>
<keyword evidence="7" id="KW-0675">Receptor</keyword>
<feature type="transmembrane region" description="Helical" evidence="6">
    <location>
        <begin position="109"/>
        <end position="130"/>
    </location>
</feature>
<sequence length="524" mass="57746">MINILPTSKGIFTVIVNAGFMRTKLMSVCAIPKLHVKFKVGIAFAIKVSISMLAMDVIQEQFKLYKRRWAFLLGLFLLQFCAGISFASYGQINWFYVEFFKSTPATVDWITNARNISAIVITFPLAFLIFKDKIGLKGLVLIIAGSSTIGLLFVTLSLIDRSLIALIVIGQIFCGLSETVAVGAPSTFAVLWFPENQVGTAIALNVVGLYVGNEVGYTLPSYLVTPSNDTVEQEGMLSLEDLTEGQRQLRYMYGAFLAISTIVTCLFVIFLTDKPPTPPTHAQDLKNKELKPEKSAKEFFNVTKQLFSMPSYALICIAIGFIFQLVLIENMMMSEIISDLHIAKNVEPSTLSGYIMCTFGVGAIVGLTSGGKVVDRFKRYKLMALCGGTADFFSVLGIAISAICKNTPGLYACNALFGFLTGFTIVVLFEMATQLTYPIDETLVNNWMTGIQTLIALLMGILARVMFQHWKSIGVLAFQCACVLMALLMLTLVSSRNRRLEVDDERVTDEKPQDAETPLLSSQQ</sequence>
<evidence type="ECO:0000256" key="2">
    <source>
        <dbReference type="ARBA" id="ARBA00022692"/>
    </source>
</evidence>
<evidence type="ECO:0000256" key="3">
    <source>
        <dbReference type="ARBA" id="ARBA00022989"/>
    </source>
</evidence>
<feature type="transmembrane region" description="Helical" evidence="6">
    <location>
        <begin position="382"/>
        <end position="403"/>
    </location>
</feature>
<dbReference type="PANTHER" id="PTHR10924:SF4">
    <property type="entry name" value="GH15861P"/>
    <property type="match status" value="1"/>
</dbReference>